<dbReference type="Gene3D" id="1.10.443.10">
    <property type="entry name" value="Intergrase catalytic core"/>
    <property type="match status" value="1"/>
</dbReference>
<sequence length="614" mass="70244">MYSKNNKSALEHSDFVSSAVKELVLGGLVKRVSIMPHVVNPLTVSVNGKGKHRLILDLRHVNKQVIVNKVKFEDWKTLSQYVTLNCYGYVFDLKAGYHHLNIFEQHQKYLGFSWKGEFYVFTVLPFGLSSSGYIFTKTVRQLVKHWRKSSIKVAVYLDDGFGVEVSYELCVKHARRIKADLIASGFVPNKDKCVWLPSQHVEWVKVRQLAKICGKLIALTPAVGNVTQIMTRNIFSVINIRDYWDQYVNIGKYPDCINELIFWRDNLPLLKAVDLKIFSTGFWKNDTQVKHTELKILFRKMKNSVIDSKARNTTVKYAYSFKRFVVWSEKYTEIKSVLPANEIYVSLYLQYLMQSAKHYSTIEAACYAIKWAHSLAGFEDPCASDIVKCIVEASKRKLNRPIQKKEPMNANIMLSLFKKFGGTNSSLKNLRLLAMCFLAYSGFLRYSELCQIRAKNITFGNDHIDIYIESSKTDCYRKGKNVLIAKLDQAHCPVRILSDYLDKAKIDRSSDDFVFRALSYCKSTNNCKLRKKNIQLSYTRTREIVKGALSEIGLNARIFGTHSFRAGGCSAASNSGVSDRLLKIHGRWKSDIAKDSYISDNLKKRLLVSKSLGL</sequence>
<organism evidence="4 5">
    <name type="scientific">Mytilus edulis</name>
    <name type="common">Blue mussel</name>
    <dbReference type="NCBI Taxonomy" id="6550"/>
    <lineage>
        <taxon>Eukaryota</taxon>
        <taxon>Metazoa</taxon>
        <taxon>Spiralia</taxon>
        <taxon>Lophotrochozoa</taxon>
        <taxon>Mollusca</taxon>
        <taxon>Bivalvia</taxon>
        <taxon>Autobranchia</taxon>
        <taxon>Pteriomorphia</taxon>
        <taxon>Mytilida</taxon>
        <taxon>Mytiloidea</taxon>
        <taxon>Mytilidae</taxon>
        <taxon>Mytilinae</taxon>
        <taxon>Mytilus</taxon>
    </lineage>
</organism>
<dbReference type="PANTHER" id="PTHR34605:SF6">
    <property type="entry name" value="TYR RECOMBINASE DOMAIN-CONTAINING PROTEIN"/>
    <property type="match status" value="1"/>
</dbReference>
<dbReference type="GO" id="GO:0003677">
    <property type="term" value="F:DNA binding"/>
    <property type="evidence" value="ECO:0007669"/>
    <property type="project" value="UniProtKB-KW"/>
</dbReference>
<dbReference type="PANTHER" id="PTHR34605">
    <property type="entry name" value="PHAGE_INTEGRASE DOMAIN-CONTAINING PROTEIN"/>
    <property type="match status" value="1"/>
</dbReference>
<dbReference type="EMBL" id="CAJPWZ010001440">
    <property type="protein sequence ID" value="CAG2215316.1"/>
    <property type="molecule type" value="Genomic_DNA"/>
</dbReference>
<accession>A0A8S3S4D4</accession>
<evidence type="ECO:0000313" key="5">
    <source>
        <dbReference type="Proteomes" id="UP000683360"/>
    </source>
</evidence>
<dbReference type="InterPro" id="IPR052925">
    <property type="entry name" value="Phage_Integrase-like_Recomb"/>
</dbReference>
<dbReference type="Gene3D" id="3.10.10.10">
    <property type="entry name" value="HIV Type 1 Reverse Transcriptase, subunit A, domain 1"/>
    <property type="match status" value="1"/>
</dbReference>
<dbReference type="GO" id="GO:0015074">
    <property type="term" value="P:DNA integration"/>
    <property type="evidence" value="ECO:0007669"/>
    <property type="project" value="InterPro"/>
</dbReference>
<dbReference type="Gene3D" id="1.10.150.130">
    <property type="match status" value="1"/>
</dbReference>
<evidence type="ECO:0000313" key="4">
    <source>
        <dbReference type="EMBL" id="CAG2215316.1"/>
    </source>
</evidence>
<dbReference type="GO" id="GO:0006310">
    <property type="term" value="P:DNA recombination"/>
    <property type="evidence" value="ECO:0007669"/>
    <property type="project" value="UniProtKB-KW"/>
</dbReference>
<feature type="domain" description="Tyr recombinase" evidence="3">
    <location>
        <begin position="403"/>
        <end position="611"/>
    </location>
</feature>
<dbReference type="InterPro" id="IPR043502">
    <property type="entry name" value="DNA/RNA_pol_sf"/>
</dbReference>
<dbReference type="AlphaFoldDB" id="A0A8S3S4D4"/>
<dbReference type="InterPro" id="IPR000477">
    <property type="entry name" value="RT_dom"/>
</dbReference>
<dbReference type="Pfam" id="PF00589">
    <property type="entry name" value="Phage_integrase"/>
    <property type="match status" value="1"/>
</dbReference>
<protein>
    <recommendedName>
        <fullName evidence="3">Tyr recombinase domain-containing protein</fullName>
    </recommendedName>
</protein>
<dbReference type="InterPro" id="IPR002104">
    <property type="entry name" value="Integrase_catalytic"/>
</dbReference>
<name>A0A8S3S4D4_MYTED</name>
<dbReference type="InterPro" id="IPR043128">
    <property type="entry name" value="Rev_trsase/Diguanyl_cyclase"/>
</dbReference>
<evidence type="ECO:0000259" key="3">
    <source>
        <dbReference type="PROSITE" id="PS51898"/>
    </source>
</evidence>
<keyword evidence="5" id="KW-1185">Reference proteome</keyword>
<dbReference type="InterPro" id="IPR011010">
    <property type="entry name" value="DNA_brk_join_enz"/>
</dbReference>
<dbReference type="SUPFAM" id="SSF56672">
    <property type="entry name" value="DNA/RNA polymerases"/>
    <property type="match status" value="1"/>
</dbReference>
<dbReference type="InterPro" id="IPR013762">
    <property type="entry name" value="Integrase-like_cat_sf"/>
</dbReference>
<reference evidence="4" key="1">
    <citation type="submission" date="2021-03" db="EMBL/GenBank/DDBJ databases">
        <authorList>
            <person name="Bekaert M."/>
        </authorList>
    </citation>
    <scope>NUCLEOTIDE SEQUENCE</scope>
</reference>
<evidence type="ECO:0000256" key="2">
    <source>
        <dbReference type="ARBA" id="ARBA00023172"/>
    </source>
</evidence>
<proteinExistence type="predicted"/>
<keyword evidence="1" id="KW-0238">DNA-binding</keyword>
<dbReference type="CDD" id="cd03714">
    <property type="entry name" value="RT_DIRS1"/>
    <property type="match status" value="1"/>
</dbReference>
<comment type="caution">
    <text evidence="4">The sequence shown here is derived from an EMBL/GenBank/DDBJ whole genome shotgun (WGS) entry which is preliminary data.</text>
</comment>
<gene>
    <name evidence="4" type="ORF">MEDL_29101</name>
</gene>
<evidence type="ECO:0000256" key="1">
    <source>
        <dbReference type="ARBA" id="ARBA00023125"/>
    </source>
</evidence>
<dbReference type="PROSITE" id="PS51898">
    <property type="entry name" value="TYR_RECOMBINASE"/>
    <property type="match status" value="1"/>
</dbReference>
<dbReference type="Pfam" id="PF00078">
    <property type="entry name" value="RVT_1"/>
    <property type="match status" value="1"/>
</dbReference>
<dbReference type="SUPFAM" id="SSF56349">
    <property type="entry name" value="DNA breaking-rejoining enzymes"/>
    <property type="match status" value="1"/>
</dbReference>
<dbReference type="SUPFAM" id="SSF47823">
    <property type="entry name" value="lambda integrase-like, N-terminal domain"/>
    <property type="match status" value="1"/>
</dbReference>
<dbReference type="Proteomes" id="UP000683360">
    <property type="component" value="Unassembled WGS sequence"/>
</dbReference>
<keyword evidence="2" id="KW-0233">DNA recombination</keyword>
<dbReference type="Gene3D" id="3.30.70.270">
    <property type="match status" value="1"/>
</dbReference>
<dbReference type="InterPro" id="IPR010998">
    <property type="entry name" value="Integrase_recombinase_N"/>
</dbReference>
<dbReference type="OrthoDB" id="10066651at2759"/>